<evidence type="ECO:0000313" key="2">
    <source>
        <dbReference type="EMBL" id="SFD12847.1"/>
    </source>
</evidence>
<dbReference type="EMBL" id="FOLM01000010">
    <property type="protein sequence ID" value="SFD12847.1"/>
    <property type="molecule type" value="Genomic_DNA"/>
</dbReference>
<sequence>MTLPPPKRAAQQAADSSEFDGGTFTFQAATKEQTKARVALMGVSGSGKTWTGLAVCHGLAAGGRFAVIDTERGAAAKYVGINGITFDALQMHRYDPRDLVKALAAAAKAGYPVVMVDSLSHFWKGTDGTLDQVEKAKRKYGGNSFAGWKDGTPMQNDMVDALLTYPGHVVTTMRSYTEWSLEKNERGVLEPVRKGTRPEQRRGVEYEFDLVASMDVENRLTVIKSRCPALHRRVVETPDGTAVAKELLAWLDDGAPAADPAAYVDRATAEDASYAGLLELYREVEARGLLATPMLHPDTDEPTSLGEYVKARGSALKVGER</sequence>
<dbReference type="STRING" id="910347.SAMN05421773_11029"/>
<accession>A0A1I1PT40</accession>
<dbReference type="InterPro" id="IPR027417">
    <property type="entry name" value="P-loop_NTPase"/>
</dbReference>
<gene>
    <name evidence="2" type="ORF">SAMN05421773_11029</name>
</gene>
<dbReference type="AlphaFoldDB" id="A0A1I1PT40"/>
<reference evidence="2 3" key="1">
    <citation type="submission" date="2016-10" db="EMBL/GenBank/DDBJ databases">
        <authorList>
            <person name="de Groot N.N."/>
        </authorList>
    </citation>
    <scope>NUCLEOTIDE SEQUENCE [LARGE SCALE GENOMIC DNA]</scope>
    <source>
        <strain evidence="2 3">CGMCC 4.5739</strain>
    </source>
</reference>
<protein>
    <submittedName>
        <fullName evidence="2">AAA domain-containing protein</fullName>
    </submittedName>
</protein>
<dbReference type="Proteomes" id="UP000199207">
    <property type="component" value="Unassembled WGS sequence"/>
</dbReference>
<keyword evidence="3" id="KW-1185">Reference proteome</keyword>
<evidence type="ECO:0000313" key="3">
    <source>
        <dbReference type="Proteomes" id="UP000199207"/>
    </source>
</evidence>
<name>A0A1I1PT40_9ACTN</name>
<feature type="domain" description="AAA+ ATPase" evidence="1">
    <location>
        <begin position="34"/>
        <end position="199"/>
    </location>
</feature>
<proteinExistence type="predicted"/>
<dbReference type="InterPro" id="IPR003593">
    <property type="entry name" value="AAA+_ATPase"/>
</dbReference>
<organism evidence="2 3">
    <name type="scientific">Streptomyces aidingensis</name>
    <dbReference type="NCBI Taxonomy" id="910347"/>
    <lineage>
        <taxon>Bacteria</taxon>
        <taxon>Bacillati</taxon>
        <taxon>Actinomycetota</taxon>
        <taxon>Actinomycetes</taxon>
        <taxon>Kitasatosporales</taxon>
        <taxon>Streptomycetaceae</taxon>
        <taxon>Streptomyces</taxon>
    </lineage>
</organism>
<evidence type="ECO:0000259" key="1">
    <source>
        <dbReference type="SMART" id="SM00382"/>
    </source>
</evidence>
<dbReference type="OrthoDB" id="1625426at2"/>
<dbReference type="Pfam" id="PF13479">
    <property type="entry name" value="AAA_24"/>
    <property type="match status" value="1"/>
</dbReference>
<dbReference type="SUPFAM" id="SSF52540">
    <property type="entry name" value="P-loop containing nucleoside triphosphate hydrolases"/>
    <property type="match status" value="1"/>
</dbReference>
<dbReference type="RefSeq" id="WP_093839876.1">
    <property type="nucleotide sequence ID" value="NZ_FOLM01000010.1"/>
</dbReference>
<dbReference type="SMART" id="SM00382">
    <property type="entry name" value="AAA"/>
    <property type="match status" value="1"/>
</dbReference>
<dbReference type="Gene3D" id="3.40.50.300">
    <property type="entry name" value="P-loop containing nucleotide triphosphate hydrolases"/>
    <property type="match status" value="1"/>
</dbReference>